<accession>A0A1H3SCQ4</accession>
<evidence type="ECO:0000256" key="1">
    <source>
        <dbReference type="ARBA" id="ARBA00022679"/>
    </source>
</evidence>
<protein>
    <submittedName>
        <fullName evidence="4">3-oxoacyl-[acyl-carrier-protein] synthase-3</fullName>
    </submittedName>
</protein>
<dbReference type="AlphaFoldDB" id="A0A1H3SCQ4"/>
<sequence length="314" mass="33343">MTTAAPDKPVYVFGLAHELGVSAPLEEIDDPEVREQLGTLRTQGLRDCRVAQETVVELAARSARRTLAAVQPDTVDAVVFSTDTSPELTPTAEIWDFLEAVGLPRTPATFVSGSGCGNLGPALAVARGMVLTGDKPTVLMVTADRVRSRTRYLTNGQTVLSDGAASCVVSSTLSGPGYELRTMADTCRADIGTVADKPILVARATTLGIRAVVRTVTERLSLTTADFRHVLTGNYGRSTLEFIASSARVPVDRVASPLGAGTGHCFSADALLTLEHLVDRGHLDDDDQTLVLTMSPRSWSAIVLRRIEAGRTGN</sequence>
<proteinExistence type="predicted"/>
<keyword evidence="1" id="KW-0808">Transferase</keyword>
<dbReference type="GO" id="GO:0016746">
    <property type="term" value="F:acyltransferase activity"/>
    <property type="evidence" value="ECO:0007669"/>
    <property type="project" value="UniProtKB-KW"/>
</dbReference>
<dbReference type="InterPro" id="IPR016039">
    <property type="entry name" value="Thiolase-like"/>
</dbReference>
<dbReference type="Gene3D" id="3.40.47.10">
    <property type="match status" value="2"/>
</dbReference>
<dbReference type="EMBL" id="FNON01000013">
    <property type="protein sequence ID" value="SDZ35375.1"/>
    <property type="molecule type" value="Genomic_DNA"/>
</dbReference>
<reference evidence="4 5" key="1">
    <citation type="submission" date="2016-10" db="EMBL/GenBank/DDBJ databases">
        <authorList>
            <person name="de Groot N.N."/>
        </authorList>
    </citation>
    <scope>NUCLEOTIDE SEQUENCE [LARGE SCALE GENOMIC DNA]</scope>
    <source>
        <strain evidence="4 5">CPCC 202699</strain>
    </source>
</reference>
<feature type="domain" description="Beta-ketoacyl-[acyl-carrier-protein] synthase III C-terminal" evidence="3">
    <location>
        <begin position="219"/>
        <end position="302"/>
    </location>
</feature>
<dbReference type="STRING" id="589385.SAMN05421504_113103"/>
<organism evidence="4 5">
    <name type="scientific">Amycolatopsis xylanica</name>
    <dbReference type="NCBI Taxonomy" id="589385"/>
    <lineage>
        <taxon>Bacteria</taxon>
        <taxon>Bacillati</taxon>
        <taxon>Actinomycetota</taxon>
        <taxon>Actinomycetes</taxon>
        <taxon>Pseudonocardiales</taxon>
        <taxon>Pseudonocardiaceae</taxon>
        <taxon>Amycolatopsis</taxon>
    </lineage>
</organism>
<dbReference type="Proteomes" id="UP000199515">
    <property type="component" value="Unassembled WGS sequence"/>
</dbReference>
<dbReference type="PANTHER" id="PTHR34069:SF2">
    <property type="entry name" value="BETA-KETOACYL-[ACYL-CARRIER-PROTEIN] SYNTHASE III"/>
    <property type="match status" value="1"/>
</dbReference>
<dbReference type="RefSeq" id="WP_091298937.1">
    <property type="nucleotide sequence ID" value="NZ_FNON01000013.1"/>
</dbReference>
<name>A0A1H3SCQ4_9PSEU</name>
<keyword evidence="5" id="KW-1185">Reference proteome</keyword>
<evidence type="ECO:0000256" key="2">
    <source>
        <dbReference type="ARBA" id="ARBA00023315"/>
    </source>
</evidence>
<evidence type="ECO:0000259" key="3">
    <source>
        <dbReference type="Pfam" id="PF08541"/>
    </source>
</evidence>
<keyword evidence="2" id="KW-0012">Acyltransferase</keyword>
<dbReference type="OrthoDB" id="2636646at2"/>
<dbReference type="InterPro" id="IPR013747">
    <property type="entry name" value="ACP_syn_III_C"/>
</dbReference>
<evidence type="ECO:0000313" key="4">
    <source>
        <dbReference type="EMBL" id="SDZ35375.1"/>
    </source>
</evidence>
<dbReference type="SUPFAM" id="SSF53901">
    <property type="entry name" value="Thiolase-like"/>
    <property type="match status" value="1"/>
</dbReference>
<gene>
    <name evidence="4" type="ORF">SAMN05421504_113103</name>
</gene>
<dbReference type="GO" id="GO:0044550">
    <property type="term" value="P:secondary metabolite biosynthetic process"/>
    <property type="evidence" value="ECO:0007669"/>
    <property type="project" value="TreeGrafter"/>
</dbReference>
<dbReference type="Pfam" id="PF08541">
    <property type="entry name" value="ACP_syn_III_C"/>
    <property type="match status" value="1"/>
</dbReference>
<evidence type="ECO:0000313" key="5">
    <source>
        <dbReference type="Proteomes" id="UP000199515"/>
    </source>
</evidence>
<dbReference type="PANTHER" id="PTHR34069">
    <property type="entry name" value="3-OXOACYL-[ACYL-CARRIER-PROTEIN] SYNTHASE 3"/>
    <property type="match status" value="1"/>
</dbReference>